<reference evidence="1" key="1">
    <citation type="submission" date="2022-02" db="EMBL/GenBank/DDBJ databases">
        <title>Plant Genome Project.</title>
        <authorList>
            <person name="Zhang R.-G."/>
        </authorList>
    </citation>
    <scope>NUCLEOTIDE SEQUENCE</scope>
    <source>
        <strain evidence="1">AT1</strain>
    </source>
</reference>
<evidence type="ECO:0000313" key="1">
    <source>
        <dbReference type="EMBL" id="KAI8532717.1"/>
    </source>
</evidence>
<dbReference type="Proteomes" id="UP001062846">
    <property type="component" value="Chromosome 11"/>
</dbReference>
<keyword evidence="2" id="KW-1185">Reference proteome</keyword>
<proteinExistence type="predicted"/>
<protein>
    <submittedName>
        <fullName evidence="1">Uncharacterized protein</fullName>
    </submittedName>
</protein>
<evidence type="ECO:0000313" key="2">
    <source>
        <dbReference type="Proteomes" id="UP001062846"/>
    </source>
</evidence>
<comment type="caution">
    <text evidence="1">The sequence shown here is derived from an EMBL/GenBank/DDBJ whole genome shotgun (WGS) entry which is preliminary data.</text>
</comment>
<name>A0ACC0LVX8_RHOML</name>
<dbReference type="EMBL" id="CM046398">
    <property type="protein sequence ID" value="KAI8532717.1"/>
    <property type="molecule type" value="Genomic_DNA"/>
</dbReference>
<organism evidence="1 2">
    <name type="scientific">Rhododendron molle</name>
    <name type="common">Chinese azalea</name>
    <name type="synonym">Azalea mollis</name>
    <dbReference type="NCBI Taxonomy" id="49168"/>
    <lineage>
        <taxon>Eukaryota</taxon>
        <taxon>Viridiplantae</taxon>
        <taxon>Streptophyta</taxon>
        <taxon>Embryophyta</taxon>
        <taxon>Tracheophyta</taxon>
        <taxon>Spermatophyta</taxon>
        <taxon>Magnoliopsida</taxon>
        <taxon>eudicotyledons</taxon>
        <taxon>Gunneridae</taxon>
        <taxon>Pentapetalae</taxon>
        <taxon>asterids</taxon>
        <taxon>Ericales</taxon>
        <taxon>Ericaceae</taxon>
        <taxon>Ericoideae</taxon>
        <taxon>Rhodoreae</taxon>
        <taxon>Rhododendron</taxon>
    </lineage>
</organism>
<sequence length="392" mass="44782">MARRRKGKTTGKQKQQCVKTSMKDLPVDVSLNILQRLPVTSFSSAKLVCKDFYRLASHPELVLHYHHPHKNPYGLIIRILSSYINEPFYTNQLYLVDSRRCLTQVIQPRMKKKYNPGPMLSCNGLLCLLFYKHKHPRLDCYRACLFNPLTGEHDFLPDPGLPRVRESSHNGTMVSSNQFFGFGFDVRTEEYKLVRIVKLSYESGRTYLQAEVFTLGRSGCQISEIDTPFVCPDQSSDVVVGGAIHWLCEDENSTWFDPKPRIILSFDLFEEKFHQMATPDCEISEFCKISVLGGCLAITGDFGVHQGRHEVQIWLLKEYGVKESWTKEFVIGERFGRLYPLFLSNSGNIVMSDESKAVCCYDPKKVCCEGYANFDQTIVAICHVPSLVSPFL</sequence>
<accession>A0ACC0LVX8</accession>
<gene>
    <name evidence="1" type="ORF">RHMOL_Rhmol11G0235100</name>
</gene>